<evidence type="ECO:0000256" key="4">
    <source>
        <dbReference type="SAM" id="SignalP"/>
    </source>
</evidence>
<protein>
    <submittedName>
        <fullName evidence="6 7">ABC transporter substrate-binding protein</fullName>
    </submittedName>
</protein>
<dbReference type="GO" id="GO:0006865">
    <property type="term" value="P:amino acid transport"/>
    <property type="evidence" value="ECO:0007669"/>
    <property type="project" value="UniProtKB-KW"/>
</dbReference>
<sequence length="381" mass="40718">MKKHAVFGAALGAVVGAMLAATAGATTAQAADREIVIGYQAPLSGDRSQYGEMFRNAAQIKLEEFNASGKLAGAKVAITFEDSKDDPKEARNIAHKFLDNTKIVGVIGDFSSTVSMAAGEIYAAEKMPQLSQTASHPDFTKLSPWQFRNITTQAFEGPYNADWIIAAGKTTAAVIYIQNDWGISALDGFVSGFKAKGGKITATEAFNPGNRDFRSILTKVARQKPDVIYLAMFYEEGAAFAQQREQLGIKIPLYGTSSLYSPKLIELGRESVEGLHLATTFTPDNPDPAVQTFVKEYAARFKAEPGMFAAQAYDAVGIMLDAVAKAGPSVTRESLRDALAATTGYPGVTGATSFDPVTREPAKALAKMMVKDGRFQVVTGP</sequence>
<dbReference type="GeneID" id="56448754"/>
<dbReference type="PANTHER" id="PTHR30483:SF6">
    <property type="entry name" value="PERIPLASMIC BINDING PROTEIN OF ABC TRANSPORTER FOR NATURAL AMINO ACIDS"/>
    <property type="match status" value="1"/>
</dbReference>
<reference evidence="7 8" key="1">
    <citation type="submission" date="2018-09" db="EMBL/GenBank/DDBJ databases">
        <title>Whole genome based analysis of evolution and adaptive divergence in Indian and Brazilian strains of Azospirillum brasilense.</title>
        <authorList>
            <person name="Singh C."/>
            <person name="Tripathi A.K."/>
        </authorList>
    </citation>
    <scope>NUCLEOTIDE SEQUENCE [LARGE SCALE GENOMIC DNA]</scope>
    <source>
        <strain evidence="7 8">MTCC4038</strain>
        <plasmid evidence="7 8">p4</plasmid>
    </source>
</reference>
<dbReference type="InterPro" id="IPR051010">
    <property type="entry name" value="BCAA_transport"/>
</dbReference>
<keyword evidence="9" id="KW-1185">Reference proteome</keyword>
<dbReference type="SUPFAM" id="SSF53822">
    <property type="entry name" value="Periplasmic binding protein-like I"/>
    <property type="match status" value="1"/>
</dbReference>
<evidence type="ECO:0000256" key="1">
    <source>
        <dbReference type="ARBA" id="ARBA00010062"/>
    </source>
</evidence>
<dbReference type="Proteomes" id="UP000298774">
    <property type="component" value="Plasmid p4"/>
</dbReference>
<dbReference type="EMBL" id="CP032343">
    <property type="protein sequence ID" value="QCO13510.1"/>
    <property type="molecule type" value="Genomic_DNA"/>
</dbReference>
<dbReference type="InterPro" id="IPR028082">
    <property type="entry name" value="Peripla_BP_I"/>
</dbReference>
<evidence type="ECO:0000313" key="8">
    <source>
        <dbReference type="Proteomes" id="UP000298774"/>
    </source>
</evidence>
<accession>A0A0P0EIL6</accession>
<dbReference type="CDD" id="cd06349">
    <property type="entry name" value="PBP1_ABC_HAAT-like"/>
    <property type="match status" value="1"/>
</dbReference>
<evidence type="ECO:0000256" key="2">
    <source>
        <dbReference type="ARBA" id="ARBA00022729"/>
    </source>
</evidence>
<evidence type="ECO:0000313" key="6">
    <source>
        <dbReference type="EMBL" id="MDX5950696.1"/>
    </source>
</evidence>
<geneLocation type="plasmid" evidence="7 8">
    <name>p4</name>
</geneLocation>
<evidence type="ECO:0000256" key="3">
    <source>
        <dbReference type="ARBA" id="ARBA00022970"/>
    </source>
</evidence>
<gene>
    <name evidence="7" type="ORF">D3868_31460</name>
    <name evidence="6" type="ORF">SIM66_05740</name>
</gene>
<dbReference type="PANTHER" id="PTHR30483">
    <property type="entry name" value="LEUCINE-SPECIFIC-BINDING PROTEIN"/>
    <property type="match status" value="1"/>
</dbReference>
<dbReference type="AlphaFoldDB" id="A0A0P0EIL6"/>
<reference evidence="6 9" key="2">
    <citation type="submission" date="2023-11" db="EMBL/GenBank/DDBJ databases">
        <title>MicrobeMod: A computational toolkit for identifying prokaryotic methylation and restriction-modification with nanopore sequencing.</title>
        <authorList>
            <person name="Crits-Christoph A."/>
            <person name="Kang S.C."/>
            <person name="Lee H."/>
            <person name="Ostrov N."/>
        </authorList>
    </citation>
    <scope>NUCLEOTIDE SEQUENCE [LARGE SCALE GENOMIC DNA]</scope>
    <source>
        <strain evidence="6 9">ATCC 29145</strain>
    </source>
</reference>
<evidence type="ECO:0000313" key="7">
    <source>
        <dbReference type="EMBL" id="QCO13510.1"/>
    </source>
</evidence>
<keyword evidence="7" id="KW-0614">Plasmid</keyword>
<keyword evidence="2 4" id="KW-0732">Signal</keyword>
<dbReference type="EMBL" id="JAWXYC010000002">
    <property type="protein sequence ID" value="MDX5950696.1"/>
    <property type="molecule type" value="Genomic_DNA"/>
</dbReference>
<dbReference type="Pfam" id="PF13458">
    <property type="entry name" value="Peripla_BP_6"/>
    <property type="match status" value="1"/>
</dbReference>
<dbReference type="Gene3D" id="3.40.50.2300">
    <property type="match status" value="2"/>
</dbReference>
<dbReference type="KEGG" id="abf:AMK58_25780"/>
<evidence type="ECO:0000259" key="5">
    <source>
        <dbReference type="Pfam" id="PF13458"/>
    </source>
</evidence>
<dbReference type="InterPro" id="IPR028081">
    <property type="entry name" value="Leu-bd"/>
</dbReference>
<name>A0A0P0EIL6_AZOBR</name>
<feature type="domain" description="Leucine-binding protein" evidence="5">
    <location>
        <begin position="34"/>
        <end position="373"/>
    </location>
</feature>
<feature type="signal peptide" evidence="4">
    <location>
        <begin position="1"/>
        <end position="30"/>
    </location>
</feature>
<evidence type="ECO:0000313" key="9">
    <source>
        <dbReference type="Proteomes" id="UP001277471"/>
    </source>
</evidence>
<proteinExistence type="inferred from homology"/>
<feature type="chain" id="PRO_5030012646" evidence="4">
    <location>
        <begin position="31"/>
        <end position="381"/>
    </location>
</feature>
<keyword evidence="3" id="KW-0813">Transport</keyword>
<dbReference type="RefSeq" id="WP_035683052.1">
    <property type="nucleotide sequence ID" value="NZ_CP012917.1"/>
</dbReference>
<dbReference type="Proteomes" id="UP001277471">
    <property type="component" value="Unassembled WGS sequence"/>
</dbReference>
<organism evidence="7 8">
    <name type="scientific">Azospirillum brasilense</name>
    <dbReference type="NCBI Taxonomy" id="192"/>
    <lineage>
        <taxon>Bacteria</taxon>
        <taxon>Pseudomonadati</taxon>
        <taxon>Pseudomonadota</taxon>
        <taxon>Alphaproteobacteria</taxon>
        <taxon>Rhodospirillales</taxon>
        <taxon>Azospirillaceae</taxon>
        <taxon>Azospirillum</taxon>
    </lineage>
</organism>
<keyword evidence="3" id="KW-0029">Amino-acid transport</keyword>
<comment type="similarity">
    <text evidence="1">Belongs to the leucine-binding protein family.</text>
</comment>